<dbReference type="Pfam" id="PF12704">
    <property type="entry name" value="MacB_PCD"/>
    <property type="match status" value="1"/>
</dbReference>
<reference evidence="10 11" key="1">
    <citation type="submission" date="2017-08" db="EMBL/GenBank/DDBJ databases">
        <title>Lysobacter sylvestris genome.</title>
        <authorList>
            <person name="Zhang D.-C."/>
            <person name="Albuquerque L."/>
            <person name="Franca L."/>
            <person name="Froufe H.J.C."/>
            <person name="Barroso C."/>
            <person name="Egas C."/>
            <person name="Da Costa M."/>
            <person name="Margesin R."/>
        </authorList>
    </citation>
    <scope>NUCLEOTIDE SEQUENCE [LARGE SCALE GENOMIC DNA]</scope>
    <source>
        <strain evidence="10 11">AM20-91</strain>
    </source>
</reference>
<feature type="transmembrane region" description="Helical" evidence="7">
    <location>
        <begin position="280"/>
        <end position="307"/>
    </location>
</feature>
<proteinExistence type="inferred from homology"/>
<dbReference type="Pfam" id="PF02687">
    <property type="entry name" value="FtsX"/>
    <property type="match status" value="1"/>
</dbReference>
<keyword evidence="11" id="KW-1185">Reference proteome</keyword>
<name>A0A2K1Q1U6_9GAMM</name>
<evidence type="ECO:0000256" key="4">
    <source>
        <dbReference type="ARBA" id="ARBA00022989"/>
    </source>
</evidence>
<comment type="similarity">
    <text evidence="6">Belongs to the ABC-4 integral membrane protein family.</text>
</comment>
<dbReference type="GO" id="GO:0005886">
    <property type="term" value="C:plasma membrane"/>
    <property type="evidence" value="ECO:0007669"/>
    <property type="project" value="UniProtKB-SubCell"/>
</dbReference>
<feature type="transmembrane region" description="Helical" evidence="7">
    <location>
        <begin position="16"/>
        <end position="38"/>
    </location>
</feature>
<dbReference type="RefSeq" id="WP_103074121.1">
    <property type="nucleotide sequence ID" value="NZ_NPZB01000001.1"/>
</dbReference>
<comment type="caution">
    <text evidence="10">The sequence shown here is derived from an EMBL/GenBank/DDBJ whole genome shotgun (WGS) entry which is preliminary data.</text>
</comment>
<feature type="domain" description="MacB-like periplasmic core" evidence="9">
    <location>
        <begin position="65"/>
        <end position="228"/>
    </location>
</feature>
<evidence type="ECO:0000256" key="6">
    <source>
        <dbReference type="ARBA" id="ARBA00038076"/>
    </source>
</evidence>
<dbReference type="OrthoDB" id="9770036at2"/>
<protein>
    <submittedName>
        <fullName evidence="10">FtsX-like permease family protein</fullName>
    </submittedName>
</protein>
<dbReference type="AlphaFoldDB" id="A0A2K1Q1U6"/>
<evidence type="ECO:0000313" key="11">
    <source>
        <dbReference type="Proteomes" id="UP000236220"/>
    </source>
</evidence>
<sequence length="405" mass="44119">MNIAPVFKALRRHKTAVILIILQIAVCCAILCNSIYVIKARVDRMTRLSGVAESELVALQTANLGDAYRGPGADAAIQRDLALLRGLPGVSATTMAGQFPYGSSSWGTSIGLKPEDDAHKFEVSMSMAGPGFADTLGLKLQQGRWFNNEEYADQAKGMMSQIDYPVGIITRSLANRLFPAGDALGKSVYLDKSPTRIVGIIDDLMRPDGFQDSVHSYDSILLPVKPRYGSYLLRVPSLDRGRTLAAAETVLLKADPDRIIVGKETLEEMRHQRYGRDRSVVWLLVIVSLCMLAISTCGIGGLVSFWVQQRTKQIGVRRALGATRGDILRHFQIENFLIVSGGIVLGMLLAFGMNQLLMAKYELPRLPWPYLPIGAVVLWLLGQLAILGPALRGASISPAIATRSA</sequence>
<accession>A0A2K1Q1U6</accession>
<dbReference type="InterPro" id="IPR025857">
    <property type="entry name" value="MacB_PCD"/>
</dbReference>
<evidence type="ECO:0000256" key="1">
    <source>
        <dbReference type="ARBA" id="ARBA00004651"/>
    </source>
</evidence>
<keyword evidence="5 7" id="KW-0472">Membrane</keyword>
<dbReference type="PANTHER" id="PTHR30572">
    <property type="entry name" value="MEMBRANE COMPONENT OF TRANSPORTER-RELATED"/>
    <property type="match status" value="1"/>
</dbReference>
<evidence type="ECO:0000256" key="7">
    <source>
        <dbReference type="SAM" id="Phobius"/>
    </source>
</evidence>
<dbReference type="PANTHER" id="PTHR30572:SF4">
    <property type="entry name" value="ABC TRANSPORTER PERMEASE YTRF"/>
    <property type="match status" value="1"/>
</dbReference>
<feature type="domain" description="ABC3 transporter permease C-terminal" evidence="8">
    <location>
        <begin position="286"/>
        <end position="398"/>
    </location>
</feature>
<gene>
    <name evidence="10" type="ORF">Lysil_0641</name>
</gene>
<feature type="transmembrane region" description="Helical" evidence="7">
    <location>
        <begin position="370"/>
        <end position="391"/>
    </location>
</feature>
<keyword evidence="3 7" id="KW-0812">Transmembrane</keyword>
<keyword evidence="2" id="KW-1003">Cell membrane</keyword>
<evidence type="ECO:0000256" key="5">
    <source>
        <dbReference type="ARBA" id="ARBA00023136"/>
    </source>
</evidence>
<dbReference type="GO" id="GO:0022857">
    <property type="term" value="F:transmembrane transporter activity"/>
    <property type="evidence" value="ECO:0007669"/>
    <property type="project" value="TreeGrafter"/>
</dbReference>
<organism evidence="10 11">
    <name type="scientific">Solilutibacter silvestris</name>
    <dbReference type="NCBI Taxonomy" id="1645665"/>
    <lineage>
        <taxon>Bacteria</taxon>
        <taxon>Pseudomonadati</taxon>
        <taxon>Pseudomonadota</taxon>
        <taxon>Gammaproteobacteria</taxon>
        <taxon>Lysobacterales</taxon>
        <taxon>Lysobacteraceae</taxon>
        <taxon>Solilutibacter</taxon>
    </lineage>
</organism>
<dbReference type="InterPro" id="IPR003838">
    <property type="entry name" value="ABC3_permease_C"/>
</dbReference>
<evidence type="ECO:0000256" key="3">
    <source>
        <dbReference type="ARBA" id="ARBA00022692"/>
    </source>
</evidence>
<feature type="transmembrane region" description="Helical" evidence="7">
    <location>
        <begin position="336"/>
        <end position="358"/>
    </location>
</feature>
<keyword evidence="4 7" id="KW-1133">Transmembrane helix</keyword>
<dbReference type="InterPro" id="IPR050250">
    <property type="entry name" value="Macrolide_Exporter_MacB"/>
</dbReference>
<evidence type="ECO:0000259" key="9">
    <source>
        <dbReference type="Pfam" id="PF12704"/>
    </source>
</evidence>
<dbReference type="Proteomes" id="UP000236220">
    <property type="component" value="Unassembled WGS sequence"/>
</dbReference>
<dbReference type="EMBL" id="NPZB01000001">
    <property type="protein sequence ID" value="PNS09012.1"/>
    <property type="molecule type" value="Genomic_DNA"/>
</dbReference>
<evidence type="ECO:0000313" key="10">
    <source>
        <dbReference type="EMBL" id="PNS09012.1"/>
    </source>
</evidence>
<evidence type="ECO:0000256" key="2">
    <source>
        <dbReference type="ARBA" id="ARBA00022475"/>
    </source>
</evidence>
<comment type="subcellular location">
    <subcellularLocation>
        <location evidence="1">Cell membrane</location>
        <topology evidence="1">Multi-pass membrane protein</topology>
    </subcellularLocation>
</comment>
<evidence type="ECO:0000259" key="8">
    <source>
        <dbReference type="Pfam" id="PF02687"/>
    </source>
</evidence>